<accession>A0ABR7D1B0</accession>
<protein>
    <submittedName>
        <fullName evidence="2">SRPBCC family protein</fullName>
    </submittedName>
</protein>
<evidence type="ECO:0000256" key="1">
    <source>
        <dbReference type="SAM" id="SignalP"/>
    </source>
</evidence>
<dbReference type="EMBL" id="JACOOH010000004">
    <property type="protein sequence ID" value="MBC5621537.1"/>
    <property type="molecule type" value="Genomic_DNA"/>
</dbReference>
<dbReference type="InterPro" id="IPR019587">
    <property type="entry name" value="Polyketide_cyclase/dehydratase"/>
</dbReference>
<evidence type="ECO:0000313" key="3">
    <source>
        <dbReference type="Proteomes" id="UP000646484"/>
    </source>
</evidence>
<comment type="caution">
    <text evidence="2">The sequence shown here is derived from an EMBL/GenBank/DDBJ whole genome shotgun (WGS) entry which is preliminary data.</text>
</comment>
<feature type="signal peptide" evidence="1">
    <location>
        <begin position="1"/>
        <end position="19"/>
    </location>
</feature>
<feature type="chain" id="PRO_5046541144" evidence="1">
    <location>
        <begin position="20"/>
        <end position="165"/>
    </location>
</feature>
<evidence type="ECO:0000313" key="2">
    <source>
        <dbReference type="EMBL" id="MBC5621537.1"/>
    </source>
</evidence>
<dbReference type="Gene3D" id="3.30.530.20">
    <property type="match status" value="1"/>
</dbReference>
<dbReference type="RefSeq" id="WP_099291558.1">
    <property type="nucleotide sequence ID" value="NZ_JACOOH010000004.1"/>
</dbReference>
<proteinExistence type="predicted"/>
<dbReference type="Pfam" id="PF10604">
    <property type="entry name" value="Polyketide_cyc2"/>
    <property type="match status" value="1"/>
</dbReference>
<reference evidence="2 3" key="1">
    <citation type="submission" date="2020-08" db="EMBL/GenBank/DDBJ databases">
        <title>Genome public.</title>
        <authorList>
            <person name="Liu C."/>
            <person name="Sun Q."/>
        </authorList>
    </citation>
    <scope>NUCLEOTIDE SEQUENCE [LARGE SCALE GENOMIC DNA]</scope>
    <source>
        <strain evidence="2 3">NSJ-56</strain>
    </source>
</reference>
<dbReference type="Proteomes" id="UP000646484">
    <property type="component" value="Unassembled WGS sequence"/>
</dbReference>
<gene>
    <name evidence="2" type="ORF">H8S64_10545</name>
</gene>
<keyword evidence="3" id="KW-1185">Reference proteome</keyword>
<keyword evidence="1" id="KW-0732">Signal</keyword>
<dbReference type="SUPFAM" id="SSF55961">
    <property type="entry name" value="Bet v1-like"/>
    <property type="match status" value="1"/>
</dbReference>
<sequence length="165" mass="18706">MKKFLCLMMILCTAGIASAQMTAAKRIPPAVEKKVVLKASAQKVWDYMSEPGNYRKFSGVKTFTCEEKALNAKIELETKAGKKRSQHISVIDYDNFKICYFVTKSDYAGEKQWVYAFDIYPKGDGKCEVVLSVFFGFDELSPEFKEGITKEFDDIVSGLKKKFKS</sequence>
<dbReference type="InterPro" id="IPR023393">
    <property type="entry name" value="START-like_dom_sf"/>
</dbReference>
<organism evidence="2 3">
    <name type="scientific">Butyricimonas hominis</name>
    <dbReference type="NCBI Taxonomy" id="2763032"/>
    <lineage>
        <taxon>Bacteria</taxon>
        <taxon>Pseudomonadati</taxon>
        <taxon>Bacteroidota</taxon>
        <taxon>Bacteroidia</taxon>
        <taxon>Bacteroidales</taxon>
        <taxon>Odoribacteraceae</taxon>
        <taxon>Butyricimonas</taxon>
    </lineage>
</organism>
<name>A0ABR7D1B0_9BACT</name>